<dbReference type="PANTHER" id="PTHR21666">
    <property type="entry name" value="PEPTIDASE-RELATED"/>
    <property type="match status" value="1"/>
</dbReference>
<evidence type="ECO:0000259" key="2">
    <source>
        <dbReference type="Pfam" id="PF01551"/>
    </source>
</evidence>
<proteinExistence type="predicted"/>
<feature type="region of interest" description="Disordered" evidence="1">
    <location>
        <begin position="1"/>
        <end position="24"/>
    </location>
</feature>
<dbReference type="Pfam" id="PF01551">
    <property type="entry name" value="Peptidase_M23"/>
    <property type="match status" value="1"/>
</dbReference>
<keyword evidence="4" id="KW-1185">Reference proteome</keyword>
<evidence type="ECO:0000313" key="4">
    <source>
        <dbReference type="Proteomes" id="UP001138751"/>
    </source>
</evidence>
<organism evidence="3 4">
    <name type="scientific">Neoroseomonas soli</name>
    <dbReference type="NCBI Taxonomy" id="1081025"/>
    <lineage>
        <taxon>Bacteria</taxon>
        <taxon>Pseudomonadati</taxon>
        <taxon>Pseudomonadota</taxon>
        <taxon>Alphaproteobacteria</taxon>
        <taxon>Acetobacterales</taxon>
        <taxon>Acetobacteraceae</taxon>
        <taxon>Neoroseomonas</taxon>
    </lineage>
</organism>
<protein>
    <submittedName>
        <fullName evidence="3">M23 family metallopeptidase</fullName>
    </submittedName>
</protein>
<dbReference type="AlphaFoldDB" id="A0A9X9X4S1"/>
<dbReference type="PANTHER" id="PTHR21666:SF285">
    <property type="entry name" value="M23 FAMILY METALLOPEPTIDASE"/>
    <property type="match status" value="1"/>
</dbReference>
<dbReference type="Gene3D" id="2.70.70.10">
    <property type="entry name" value="Glucose Permease (Domain IIA)"/>
    <property type="match status" value="1"/>
</dbReference>
<dbReference type="InterPro" id="IPR011055">
    <property type="entry name" value="Dup_hybrid_motif"/>
</dbReference>
<dbReference type="GO" id="GO:0004222">
    <property type="term" value="F:metalloendopeptidase activity"/>
    <property type="evidence" value="ECO:0007669"/>
    <property type="project" value="TreeGrafter"/>
</dbReference>
<dbReference type="InterPro" id="IPR016047">
    <property type="entry name" value="M23ase_b-sheet_dom"/>
</dbReference>
<evidence type="ECO:0000313" key="3">
    <source>
        <dbReference type="EMBL" id="MBR0674400.1"/>
    </source>
</evidence>
<dbReference type="EMBL" id="JAAEDM010000151">
    <property type="protein sequence ID" value="MBR0674400.1"/>
    <property type="molecule type" value="Genomic_DNA"/>
</dbReference>
<gene>
    <name evidence="3" type="ORF">GXW76_24760</name>
</gene>
<dbReference type="InterPro" id="IPR050570">
    <property type="entry name" value="Cell_wall_metabolism_enzyme"/>
</dbReference>
<dbReference type="CDD" id="cd12797">
    <property type="entry name" value="M23_peptidase"/>
    <property type="match status" value="1"/>
</dbReference>
<dbReference type="SUPFAM" id="SSF51261">
    <property type="entry name" value="Duplicated hybrid motif"/>
    <property type="match status" value="1"/>
</dbReference>
<evidence type="ECO:0000256" key="1">
    <source>
        <dbReference type="SAM" id="MobiDB-lite"/>
    </source>
</evidence>
<reference evidence="3" key="2">
    <citation type="journal article" date="2021" name="Syst. Appl. Microbiol.">
        <title>Roseomonas hellenica sp. nov., isolated from roots of wild-growing Alkanna tinctoria.</title>
        <authorList>
            <person name="Rat A."/>
            <person name="Naranjo H.D."/>
            <person name="Lebbe L."/>
            <person name="Cnockaert M."/>
            <person name="Krigas N."/>
            <person name="Grigoriadou K."/>
            <person name="Maloupa E."/>
            <person name="Willems A."/>
        </authorList>
    </citation>
    <scope>NUCLEOTIDE SEQUENCE</scope>
    <source>
        <strain evidence="3">LMG 31231</strain>
    </source>
</reference>
<feature type="domain" description="M23ase beta-sheet core" evidence="2">
    <location>
        <begin position="214"/>
        <end position="308"/>
    </location>
</feature>
<name>A0A9X9X4S1_9PROT</name>
<reference evidence="3" key="1">
    <citation type="submission" date="2020-01" db="EMBL/GenBank/DDBJ databases">
        <authorList>
            <person name="Rat A."/>
        </authorList>
    </citation>
    <scope>NUCLEOTIDE SEQUENCE</scope>
    <source>
        <strain evidence="3">LMG 31231</strain>
    </source>
</reference>
<sequence length="315" mass="33770">MNDDRRGAAPPDLPARGRKASGHHHLSIGFQRPFGLWWGGVEGQGPSTIARRAVLAAPALLLARPAAAVSFPDRGLAQGGFVVGRAAPGTRLSLEGRSLRVSPDGAFAFGFGRDHGASATLAVTNPDNRREDRRLTIARRQWQEQRINGLPPSQVTPDEETLQRILREREKLTTVRAVDSALTGFAQGFAAPATGRISGVYGSRRILNGQPRQPHYGLDFAVPTGTPLLAVAAGRVTLADSFHFFGNLVVIDHGHGVNTLYAHLSAFEVREGQAVAKGERIALSGATGRVTGPHLHFSLSWFQTFLDPQPVVMPA</sequence>
<accession>A0A9X9X4S1</accession>
<comment type="caution">
    <text evidence="3">The sequence shown here is derived from an EMBL/GenBank/DDBJ whole genome shotgun (WGS) entry which is preliminary data.</text>
</comment>
<dbReference type="Proteomes" id="UP001138751">
    <property type="component" value="Unassembled WGS sequence"/>
</dbReference>